<name>F4FY26_METCR</name>
<dbReference type="GeneID" id="10493485"/>
<sequence>MTSDVELFSWFKELGMKVEKVTSGGLYFHFTVAPPTGGIPVSVIRTTPESTYYIVAVVLELDQEKLKDRPSLISEVKRELLRLNVEFFFTPDDKNPKSVQIAKIMFSEGLTKNQALDNVTLIKNSALLTLEILK</sequence>
<dbReference type="eggNOG" id="arCOG01714">
    <property type="taxonomic scope" value="Archaea"/>
</dbReference>
<evidence type="ECO:0000313" key="1">
    <source>
        <dbReference type="EMBL" id="AEB95399.1"/>
    </source>
</evidence>
<dbReference type="Gene3D" id="3.30.1460.10">
    <property type="match status" value="1"/>
</dbReference>
<evidence type="ECO:0008006" key="3">
    <source>
        <dbReference type="Google" id="ProtNLM"/>
    </source>
</evidence>
<proteinExistence type="predicted"/>
<protein>
    <recommendedName>
        <fullName evidence="3">DUF2299 domain-containing protein</fullName>
    </recommendedName>
</protein>
<dbReference type="PATRIC" id="fig|1006006.8.peg.1290"/>
<accession>F4FY26</accession>
<gene>
    <name evidence="1" type="ordered locus">Mcup_1295</name>
</gene>
<dbReference type="AlphaFoldDB" id="F4FY26"/>
<dbReference type="EMBL" id="CP002656">
    <property type="protein sequence ID" value="AEB95399.1"/>
    <property type="molecule type" value="Genomic_DNA"/>
</dbReference>
<dbReference type="HOGENOM" id="CLU_137738_0_0_2"/>
<dbReference type="InterPro" id="IPR018747">
    <property type="entry name" value="DUF2299"/>
</dbReference>
<dbReference type="STRING" id="1006006.Mcup_1295"/>
<keyword evidence="2" id="KW-1185">Reference proteome</keyword>
<dbReference type="CDD" id="cd17510">
    <property type="entry name" value="T3SC_YbjN-like_2"/>
    <property type="match status" value="1"/>
</dbReference>
<evidence type="ECO:0000313" key="2">
    <source>
        <dbReference type="Proteomes" id="UP000007812"/>
    </source>
</evidence>
<dbReference type="Pfam" id="PF10061">
    <property type="entry name" value="DUF2299"/>
    <property type="match status" value="1"/>
</dbReference>
<dbReference type="KEGG" id="mcn:Mcup_1295"/>
<dbReference type="RefSeq" id="WP_013737897.1">
    <property type="nucleotide sequence ID" value="NC_015435.1"/>
</dbReference>
<dbReference type="Proteomes" id="UP000007812">
    <property type="component" value="Chromosome"/>
</dbReference>
<organism evidence="1 2">
    <name type="scientific">Metallosphaera cuprina (strain Ar-4)</name>
    <dbReference type="NCBI Taxonomy" id="1006006"/>
    <lineage>
        <taxon>Archaea</taxon>
        <taxon>Thermoproteota</taxon>
        <taxon>Thermoprotei</taxon>
        <taxon>Sulfolobales</taxon>
        <taxon>Sulfolobaceae</taxon>
        <taxon>Metallosphaera</taxon>
    </lineage>
</organism>
<dbReference type="OrthoDB" id="37165at2157"/>
<reference evidence="1 2" key="1">
    <citation type="journal article" date="2011" name="J. Bacteriol.">
        <title>Complete genome sequence of Metallosphaera cuprina, a metal sulfide-oxidizing archaeon from a hot spring.</title>
        <authorList>
            <person name="Liu L.J."/>
            <person name="You X.Y."/>
            <person name="Zheng H."/>
            <person name="Wang S."/>
            <person name="Jiang C.Y."/>
            <person name="Liu S.J."/>
        </authorList>
    </citation>
    <scope>NUCLEOTIDE SEQUENCE [LARGE SCALE GENOMIC DNA]</scope>
    <source>
        <strain evidence="1 2">Ar-4</strain>
    </source>
</reference>